<dbReference type="EMBL" id="JAXCEI010000003">
    <property type="protein sequence ID" value="MFA1538703.1"/>
    <property type="molecule type" value="Genomic_DNA"/>
</dbReference>
<evidence type="ECO:0000313" key="8">
    <source>
        <dbReference type="EMBL" id="MFA1538703.1"/>
    </source>
</evidence>
<dbReference type="PROSITE" id="PS50850">
    <property type="entry name" value="MFS"/>
    <property type="match status" value="1"/>
</dbReference>
<feature type="transmembrane region" description="Helical" evidence="6">
    <location>
        <begin position="204"/>
        <end position="226"/>
    </location>
</feature>
<feature type="domain" description="Major facilitator superfamily (MFS) profile" evidence="7">
    <location>
        <begin position="9"/>
        <end position="381"/>
    </location>
</feature>
<evidence type="ECO:0000256" key="5">
    <source>
        <dbReference type="ARBA" id="ARBA00023136"/>
    </source>
</evidence>
<feature type="transmembrane region" description="Helical" evidence="6">
    <location>
        <begin position="294"/>
        <end position="314"/>
    </location>
</feature>
<evidence type="ECO:0000256" key="1">
    <source>
        <dbReference type="ARBA" id="ARBA00004651"/>
    </source>
</evidence>
<reference evidence="8 9" key="1">
    <citation type="submission" date="2023-11" db="EMBL/GenBank/DDBJ databases">
        <title>Actinomadura monticuli sp. nov., isolated from volcanic ash.</title>
        <authorList>
            <person name="Lee S.D."/>
            <person name="Yang H."/>
            <person name="Kim I.S."/>
        </authorList>
    </citation>
    <scope>NUCLEOTIDE SEQUENCE [LARGE SCALE GENOMIC DNA]</scope>
    <source>
        <strain evidence="8 9">DLS-62</strain>
    </source>
</reference>
<feature type="transmembrane region" description="Helical" evidence="6">
    <location>
        <begin position="133"/>
        <end position="155"/>
    </location>
</feature>
<feature type="transmembrane region" description="Helical" evidence="6">
    <location>
        <begin position="238"/>
        <end position="262"/>
    </location>
</feature>
<feature type="transmembrane region" description="Helical" evidence="6">
    <location>
        <begin position="108"/>
        <end position="126"/>
    </location>
</feature>
<dbReference type="PANTHER" id="PTHR43124">
    <property type="entry name" value="PURINE EFFLUX PUMP PBUE"/>
    <property type="match status" value="1"/>
</dbReference>
<dbReference type="PANTHER" id="PTHR43124:SF3">
    <property type="entry name" value="CHLORAMPHENICOL EFFLUX PUMP RV0191"/>
    <property type="match status" value="1"/>
</dbReference>
<evidence type="ECO:0000256" key="4">
    <source>
        <dbReference type="ARBA" id="ARBA00022989"/>
    </source>
</evidence>
<evidence type="ECO:0000256" key="2">
    <source>
        <dbReference type="ARBA" id="ARBA00022475"/>
    </source>
</evidence>
<gene>
    <name evidence="8" type="ORF">SM611_07170</name>
</gene>
<feature type="transmembrane region" description="Helical" evidence="6">
    <location>
        <begin position="326"/>
        <end position="349"/>
    </location>
</feature>
<evidence type="ECO:0000256" key="3">
    <source>
        <dbReference type="ARBA" id="ARBA00022692"/>
    </source>
</evidence>
<name>A0ABV4Q6J8_9ACTN</name>
<evidence type="ECO:0000256" key="6">
    <source>
        <dbReference type="SAM" id="Phobius"/>
    </source>
</evidence>
<feature type="transmembrane region" description="Helical" evidence="6">
    <location>
        <begin position="269"/>
        <end position="288"/>
    </location>
</feature>
<dbReference type="Proteomes" id="UP001569963">
    <property type="component" value="Unassembled WGS sequence"/>
</dbReference>
<keyword evidence="3 6" id="KW-0812">Transmembrane</keyword>
<comment type="caution">
    <text evidence="8">The sequence shown here is derived from an EMBL/GenBank/DDBJ whole genome shotgun (WGS) entry which is preliminary data.</text>
</comment>
<dbReference type="Pfam" id="PF07690">
    <property type="entry name" value="MFS_1"/>
    <property type="match status" value="1"/>
</dbReference>
<dbReference type="InterPro" id="IPR036259">
    <property type="entry name" value="MFS_trans_sf"/>
</dbReference>
<keyword evidence="5 6" id="KW-0472">Membrane</keyword>
<dbReference type="InterPro" id="IPR050189">
    <property type="entry name" value="MFS_Efflux_Transporters"/>
</dbReference>
<evidence type="ECO:0000313" key="9">
    <source>
        <dbReference type="Proteomes" id="UP001569963"/>
    </source>
</evidence>
<feature type="transmembrane region" description="Helical" evidence="6">
    <location>
        <begin position="41"/>
        <end position="63"/>
    </location>
</feature>
<dbReference type="InterPro" id="IPR011701">
    <property type="entry name" value="MFS"/>
</dbReference>
<protein>
    <submittedName>
        <fullName evidence="8">MFS transporter</fullName>
    </submittedName>
</protein>
<keyword evidence="9" id="KW-1185">Reference proteome</keyword>
<keyword evidence="2" id="KW-1003">Cell membrane</keyword>
<feature type="transmembrane region" description="Helical" evidence="6">
    <location>
        <begin position="75"/>
        <end position="96"/>
    </location>
</feature>
<dbReference type="Gene3D" id="1.20.1250.20">
    <property type="entry name" value="MFS general substrate transporter like domains"/>
    <property type="match status" value="1"/>
</dbReference>
<proteinExistence type="predicted"/>
<feature type="transmembrane region" description="Helical" evidence="6">
    <location>
        <begin position="161"/>
        <end position="183"/>
    </location>
</feature>
<dbReference type="SUPFAM" id="SSF103473">
    <property type="entry name" value="MFS general substrate transporter"/>
    <property type="match status" value="1"/>
</dbReference>
<dbReference type="RefSeq" id="WP_371948197.1">
    <property type="nucleotide sequence ID" value="NZ_JAXCEI010000003.1"/>
</dbReference>
<feature type="transmembrane region" description="Helical" evidence="6">
    <location>
        <begin position="355"/>
        <end position="375"/>
    </location>
</feature>
<sequence>MSAARARTAVLALSLAAFCFVSSESLPIGLLGLIADDLDASPSAVGMLVTGYGIVIAVVSVPLVRMTSRMGRRRLLTGVMLLFVVMSFAAAAAPGYGTLLGTRLVTALSQAVFWPVAAVAAAGLFPPERRGRAAAYVFAGGSLAVVLGVPLGTWLGRAAGWRASFAALGALCLLSLAAVAALLPGGSTGGAGTVPATRPDARRFVLLMAAVMLAVGGVFACFTYITEFLTGVSGFPDAAISPLLLANGVADITGLLIAGLVVDRGPRALLGAATGVLAAGMLLLFAFGTAAVPAVGGLVLLGLGLPAFVTAMQARVLESAPGDTDVASAWTASAFNVGIAGGALLGGALLPVTGVRGTALAGGLLAAAALAVIAADGPPRRRVRPPPPRLASSPL</sequence>
<dbReference type="CDD" id="cd17324">
    <property type="entry name" value="MFS_NepI_like"/>
    <property type="match status" value="1"/>
</dbReference>
<comment type="subcellular location">
    <subcellularLocation>
        <location evidence="1">Cell membrane</location>
        <topology evidence="1">Multi-pass membrane protein</topology>
    </subcellularLocation>
</comment>
<organism evidence="8 9">
    <name type="scientific">Actinomadura monticuli</name>
    <dbReference type="NCBI Taxonomy" id="3097367"/>
    <lineage>
        <taxon>Bacteria</taxon>
        <taxon>Bacillati</taxon>
        <taxon>Actinomycetota</taxon>
        <taxon>Actinomycetes</taxon>
        <taxon>Streptosporangiales</taxon>
        <taxon>Thermomonosporaceae</taxon>
        <taxon>Actinomadura</taxon>
    </lineage>
</organism>
<keyword evidence="4 6" id="KW-1133">Transmembrane helix</keyword>
<accession>A0ABV4Q6J8</accession>
<dbReference type="InterPro" id="IPR020846">
    <property type="entry name" value="MFS_dom"/>
</dbReference>
<evidence type="ECO:0000259" key="7">
    <source>
        <dbReference type="PROSITE" id="PS50850"/>
    </source>
</evidence>